<dbReference type="InterPro" id="IPR055439">
    <property type="entry name" value="Beta-prop_EML_1st"/>
</dbReference>
<accession>A0A6P6YA94</accession>
<dbReference type="FunCoup" id="A0A6P6YA94">
    <property type="interactions" value="21"/>
</dbReference>
<evidence type="ECO:0000313" key="9">
    <source>
        <dbReference type="RefSeq" id="XP_027201871.1"/>
    </source>
</evidence>
<evidence type="ECO:0000313" key="8">
    <source>
        <dbReference type="Proteomes" id="UP000515146"/>
    </source>
</evidence>
<proteinExistence type="predicted"/>
<dbReference type="Pfam" id="PF23409">
    <property type="entry name" value="Beta-prop_EML"/>
    <property type="match status" value="1"/>
</dbReference>
<evidence type="ECO:0000256" key="3">
    <source>
        <dbReference type="ARBA" id="ARBA00022701"/>
    </source>
</evidence>
<sequence>MDEFIGLSTDESLMSNSNSSLSVIGVGGLSGENGIMNGLANDRCCNMNQIFIRMAEMEKKLADQCDEIVCLKSTLADVLRRLNQLEGRAIVTTSYHHLSPTSHHQQNNGKNIFNNNNRGNMFRAKNLSSLSSNGANNSLQSSNNNNDQMTFNTRRYPSSTSLHYDHTSTPQSINNHHQHYRSISSMNHSKSLMRMNSGSNLKSMKRWSASQDIRFQSIDPNINNQKDFFYNQVEGVIKYNICDRQIQIHIPTDLLQTYTIKNVTSPPLQRLKLEWAYGYRGRDCRHNLYLLPTGEIVYFLAAVVVLYNIDDQIQRHYNGHTNEIRCLTVHPNKLLIATGQSISHDCRLEKRPHVRIWDSVSLNTLHILGQQNGEFDRGISCITFSKLDGGNLLCVVDESNDHLLSLWEWHKGMNGHKISEAKSTCDPVLAAEFHPIEKNLLITIGKGHIHFWDIEGGSLAKKIGSFEKQDKPKYILCMTFNDVGELLTGDSNGNIIIWQPNTGRIQRTIYDAHDGSIFDICALKDGTIVTGGGKDKKIIEWNANMNRTGREAKLPDQYGGVRTLTTGKGSMLIVGTTKNCILQGTMSLNFSLVIQGHTDELNALAIHPTQNQFITGGYDKNIHLWDTMSHLVVWSKDIGEAVHSSSFSPDGSILILSTTTNGRWMVLDSTTRQLISMHNDGSDLIECIKFSPNGRYVALASRDNNIYVYQVSEEYRKFNRIGRCSGHTSYVISIDWDTSNTYIQTTSILFEHLYWNASICRQLNNVSIARDLEFATHNSMIGFNVFGIWPDNNLSIGPFISSTDRSNNSKLLITGDDIGRLNLFSYPSCQPKCLHHSYSGHTATIQTVRFLADDSRVISIGGKDSAILQWSVS</sequence>
<dbReference type="Gene3D" id="2.130.10.10">
    <property type="entry name" value="YVTN repeat-like/Quinoprotein amine dehydrogenase"/>
    <property type="match status" value="2"/>
</dbReference>
<dbReference type="GO" id="GO:0072686">
    <property type="term" value="C:mitotic spindle"/>
    <property type="evidence" value="ECO:0007669"/>
    <property type="project" value="TreeGrafter"/>
</dbReference>
<evidence type="ECO:0000256" key="4">
    <source>
        <dbReference type="ARBA" id="ARBA00022737"/>
    </source>
</evidence>
<dbReference type="InterPro" id="IPR049813">
    <property type="entry name" value="Elp-1-like_TD"/>
</dbReference>
<dbReference type="Pfam" id="PF23414">
    <property type="entry name" value="Beta-prop_EML_2"/>
    <property type="match status" value="1"/>
</dbReference>
<dbReference type="GO" id="GO:0008017">
    <property type="term" value="F:microtubule binding"/>
    <property type="evidence" value="ECO:0007669"/>
    <property type="project" value="TreeGrafter"/>
</dbReference>
<dbReference type="AlphaFoldDB" id="A0A6P6YA94"/>
<keyword evidence="8" id="KW-1185">Reference proteome</keyword>
<dbReference type="PROSITE" id="PS50294">
    <property type="entry name" value="WD_REPEATS_REGION"/>
    <property type="match status" value="2"/>
</dbReference>
<dbReference type="InterPro" id="IPR055442">
    <property type="entry name" value="Beta-prop_EML-like_2nd"/>
</dbReference>
<dbReference type="Proteomes" id="UP000515146">
    <property type="component" value="Unplaced"/>
</dbReference>
<dbReference type="KEGG" id="dpte:113795846"/>
<evidence type="ECO:0000256" key="2">
    <source>
        <dbReference type="ARBA" id="ARBA00022574"/>
    </source>
</evidence>
<dbReference type="InterPro" id="IPR001680">
    <property type="entry name" value="WD40_rpt"/>
</dbReference>
<dbReference type="PROSITE" id="PS50082">
    <property type="entry name" value="WD_REPEATS_2"/>
    <property type="match status" value="2"/>
</dbReference>
<dbReference type="SMART" id="SM00320">
    <property type="entry name" value="WD40"/>
    <property type="match status" value="10"/>
</dbReference>
<evidence type="ECO:0000259" key="7">
    <source>
        <dbReference type="Pfam" id="PF23414"/>
    </source>
</evidence>
<name>A0A6P6YA94_DERPT</name>
<feature type="domain" description="EML-like first beta-propeller" evidence="6">
    <location>
        <begin position="314"/>
        <end position="584"/>
    </location>
</feature>
<evidence type="ECO:0000256" key="5">
    <source>
        <dbReference type="ARBA" id="ARBA00023212"/>
    </source>
</evidence>
<reference evidence="9" key="1">
    <citation type="submission" date="2025-08" db="UniProtKB">
        <authorList>
            <consortium name="RefSeq"/>
        </authorList>
    </citation>
    <scope>IDENTIFICATION</scope>
    <source>
        <strain evidence="9">Airmid</strain>
    </source>
</reference>
<dbReference type="PANTHER" id="PTHR13720:SF50">
    <property type="entry name" value="ECHINODERM MICROTUBULE-ASSOCIATED PROTEIN-LIKE 2"/>
    <property type="match status" value="1"/>
</dbReference>
<dbReference type="RefSeq" id="XP_027201871.1">
    <property type="nucleotide sequence ID" value="XM_027346070.1"/>
</dbReference>
<dbReference type="InterPro" id="IPR015943">
    <property type="entry name" value="WD40/YVTN_repeat-like_dom_sf"/>
</dbReference>
<dbReference type="InterPro" id="IPR036322">
    <property type="entry name" value="WD40_repeat_dom_sf"/>
</dbReference>
<keyword evidence="2" id="KW-0853">WD repeat</keyword>
<dbReference type="InterPro" id="IPR005108">
    <property type="entry name" value="HELP"/>
</dbReference>
<dbReference type="Pfam" id="PF03451">
    <property type="entry name" value="HELP"/>
    <property type="match status" value="1"/>
</dbReference>
<dbReference type="InParanoid" id="A0A6P6YA94"/>
<keyword evidence="4" id="KW-0677">Repeat</keyword>
<organism evidence="8 9">
    <name type="scientific">Dermatophagoides pteronyssinus</name>
    <name type="common">European house dust mite</name>
    <dbReference type="NCBI Taxonomy" id="6956"/>
    <lineage>
        <taxon>Eukaryota</taxon>
        <taxon>Metazoa</taxon>
        <taxon>Ecdysozoa</taxon>
        <taxon>Arthropoda</taxon>
        <taxon>Chelicerata</taxon>
        <taxon>Arachnida</taxon>
        <taxon>Acari</taxon>
        <taxon>Acariformes</taxon>
        <taxon>Sarcoptiformes</taxon>
        <taxon>Astigmata</taxon>
        <taxon>Psoroptidia</taxon>
        <taxon>Analgoidea</taxon>
        <taxon>Pyroglyphidae</taxon>
        <taxon>Dermatophagoidinae</taxon>
        <taxon>Dermatophagoides</taxon>
    </lineage>
</organism>
<dbReference type="OMA" id="DIQWFTH"/>
<dbReference type="SUPFAM" id="SSF50978">
    <property type="entry name" value="WD40 repeat-like"/>
    <property type="match status" value="3"/>
</dbReference>
<evidence type="ECO:0000259" key="6">
    <source>
        <dbReference type="Pfam" id="PF23409"/>
    </source>
</evidence>
<keyword evidence="3" id="KW-0493">Microtubule</keyword>
<protein>
    <submittedName>
        <fullName evidence="9">Echinoderm microtubule-associated protein-like 2</fullName>
    </submittedName>
</protein>
<comment type="subcellular location">
    <subcellularLocation>
        <location evidence="1">Cytoplasm</location>
        <location evidence="1">Cytoskeleton</location>
    </subcellularLocation>
</comment>
<keyword evidence="5" id="KW-0206">Cytoskeleton</keyword>
<dbReference type="OrthoDB" id="47802at2759"/>
<dbReference type="GO" id="GO:0005874">
    <property type="term" value="C:microtubule"/>
    <property type="evidence" value="ECO:0007669"/>
    <property type="project" value="UniProtKB-KW"/>
</dbReference>
<dbReference type="GO" id="GO:0000226">
    <property type="term" value="P:microtubule cytoskeleton organization"/>
    <property type="evidence" value="ECO:0007669"/>
    <property type="project" value="TreeGrafter"/>
</dbReference>
<feature type="domain" description="EML-like second beta-propeller" evidence="7">
    <location>
        <begin position="601"/>
        <end position="872"/>
    </location>
</feature>
<evidence type="ECO:0000256" key="1">
    <source>
        <dbReference type="ARBA" id="ARBA00004245"/>
    </source>
</evidence>
<dbReference type="InterPro" id="IPR050630">
    <property type="entry name" value="WD_repeat_EMAP"/>
</dbReference>
<dbReference type="PANTHER" id="PTHR13720">
    <property type="entry name" value="WD-40 REPEAT PROTEIN"/>
    <property type="match status" value="1"/>
</dbReference>
<dbReference type="CDD" id="cd21931">
    <property type="entry name" value="TD_EMAP-like"/>
    <property type="match status" value="1"/>
</dbReference>
<gene>
    <name evidence="9" type="primary">LOC113795846</name>
</gene>
<keyword evidence="5" id="KW-0963">Cytoplasm</keyword>